<dbReference type="SUPFAM" id="SSF48726">
    <property type="entry name" value="Immunoglobulin"/>
    <property type="match status" value="3"/>
</dbReference>
<protein>
    <recommendedName>
        <fullName evidence="2">Ig-like domain-containing protein</fullName>
    </recommendedName>
</protein>
<dbReference type="InterPro" id="IPR007110">
    <property type="entry name" value="Ig-like_dom"/>
</dbReference>
<dbReference type="SMART" id="SM00408">
    <property type="entry name" value="IGc2"/>
    <property type="match status" value="3"/>
</dbReference>
<reference evidence="3" key="1">
    <citation type="submission" date="2022-11" db="EMBL/GenBank/DDBJ databases">
        <title>Chromosome-level genome of Pogonophryne albipinna.</title>
        <authorList>
            <person name="Jo E."/>
        </authorList>
    </citation>
    <scope>NUCLEOTIDE SEQUENCE</scope>
    <source>
        <strain evidence="3">SGF0006</strain>
        <tissue evidence="3">Muscle</tissue>
    </source>
</reference>
<dbReference type="SMART" id="SM00409">
    <property type="entry name" value="IG"/>
    <property type="match status" value="3"/>
</dbReference>
<accession>A0AAD6AEE5</accession>
<feature type="region of interest" description="Disordered" evidence="1">
    <location>
        <begin position="93"/>
        <end position="124"/>
    </location>
</feature>
<dbReference type="EMBL" id="JAPTMU010000026">
    <property type="protein sequence ID" value="KAJ4923613.1"/>
    <property type="molecule type" value="Genomic_DNA"/>
</dbReference>
<name>A0AAD6AEE5_9TELE</name>
<dbReference type="PANTHER" id="PTHR47633:SF16">
    <property type="entry name" value="CAVP-TARGET PROTEIN-LIKE"/>
    <property type="match status" value="1"/>
</dbReference>
<dbReference type="AlphaFoldDB" id="A0AAD6AEE5"/>
<feature type="domain" description="Ig-like" evidence="2">
    <location>
        <begin position="121"/>
        <end position="210"/>
    </location>
</feature>
<dbReference type="GO" id="GO:0004672">
    <property type="term" value="F:protein kinase activity"/>
    <property type="evidence" value="ECO:0007669"/>
    <property type="project" value="TreeGrafter"/>
</dbReference>
<feature type="domain" description="Ig-like" evidence="2">
    <location>
        <begin position="1"/>
        <end position="83"/>
    </location>
</feature>
<sequence length="316" mass="34181">MTSLQQTEGQAVRFECRVAGSSPLEVTWLRDGEPLKQGGDFTMTYDDNTAALEIARGEMRHSGEYTCSATNSVGSASCRAKLTLTADPRGPDCNDSSCLDSSSSPSSSSRSSPDIAAPRFPPIFDRKLSPQEVTVGDSIELECHMTGSAPIKVTWSKDHKDIRSGGNYKMSCVENTPHLTIMKTDKGDTGKYFCHASNDTGKDSCSCDITVKEHIEDTEGRLVKMEGRVSGSQPISVRWFRGGSEILSSDQYDVSFKSNVSVLCIKSSRVTDSGSYQCRASNEAGESCCDVTVGIRGGSAGTPVTLRERERQRFSS</sequence>
<evidence type="ECO:0000313" key="3">
    <source>
        <dbReference type="EMBL" id="KAJ4923613.1"/>
    </source>
</evidence>
<feature type="domain" description="Ig-like" evidence="2">
    <location>
        <begin position="219"/>
        <end position="294"/>
    </location>
</feature>
<dbReference type="Gene3D" id="2.60.40.10">
    <property type="entry name" value="Immunoglobulins"/>
    <property type="match status" value="3"/>
</dbReference>
<organism evidence="3 4">
    <name type="scientific">Pogonophryne albipinna</name>
    <dbReference type="NCBI Taxonomy" id="1090488"/>
    <lineage>
        <taxon>Eukaryota</taxon>
        <taxon>Metazoa</taxon>
        <taxon>Chordata</taxon>
        <taxon>Craniata</taxon>
        <taxon>Vertebrata</taxon>
        <taxon>Euteleostomi</taxon>
        <taxon>Actinopterygii</taxon>
        <taxon>Neopterygii</taxon>
        <taxon>Teleostei</taxon>
        <taxon>Neoteleostei</taxon>
        <taxon>Acanthomorphata</taxon>
        <taxon>Eupercaria</taxon>
        <taxon>Perciformes</taxon>
        <taxon>Notothenioidei</taxon>
        <taxon>Pogonophryne</taxon>
    </lineage>
</organism>
<evidence type="ECO:0000259" key="2">
    <source>
        <dbReference type="PROSITE" id="PS50835"/>
    </source>
</evidence>
<dbReference type="PANTHER" id="PTHR47633">
    <property type="entry name" value="IMMUNOGLOBULIN"/>
    <property type="match status" value="1"/>
</dbReference>
<evidence type="ECO:0000256" key="1">
    <source>
        <dbReference type="SAM" id="MobiDB-lite"/>
    </source>
</evidence>
<keyword evidence="4" id="KW-1185">Reference proteome</keyword>
<dbReference type="FunFam" id="2.60.40.10:FF:000022">
    <property type="entry name" value="Cardiac titin"/>
    <property type="match status" value="3"/>
</dbReference>
<dbReference type="InterPro" id="IPR013098">
    <property type="entry name" value="Ig_I-set"/>
</dbReference>
<proteinExistence type="predicted"/>
<dbReference type="CDD" id="cd00096">
    <property type="entry name" value="Ig"/>
    <property type="match status" value="1"/>
</dbReference>
<dbReference type="InterPro" id="IPR036179">
    <property type="entry name" value="Ig-like_dom_sf"/>
</dbReference>
<dbReference type="InterPro" id="IPR003599">
    <property type="entry name" value="Ig_sub"/>
</dbReference>
<dbReference type="InterPro" id="IPR003598">
    <property type="entry name" value="Ig_sub2"/>
</dbReference>
<evidence type="ECO:0000313" key="4">
    <source>
        <dbReference type="Proteomes" id="UP001219934"/>
    </source>
</evidence>
<dbReference type="InterPro" id="IPR013783">
    <property type="entry name" value="Ig-like_fold"/>
</dbReference>
<feature type="compositionally biased region" description="Low complexity" evidence="1">
    <location>
        <begin position="96"/>
        <end position="112"/>
    </location>
</feature>
<gene>
    <name evidence="3" type="ORF">JOQ06_014097</name>
</gene>
<dbReference type="Pfam" id="PF07679">
    <property type="entry name" value="I-set"/>
    <property type="match status" value="3"/>
</dbReference>
<comment type="caution">
    <text evidence="3">The sequence shown here is derived from an EMBL/GenBank/DDBJ whole genome shotgun (WGS) entry which is preliminary data.</text>
</comment>
<dbReference type="Proteomes" id="UP001219934">
    <property type="component" value="Unassembled WGS sequence"/>
</dbReference>
<dbReference type="PROSITE" id="PS50835">
    <property type="entry name" value="IG_LIKE"/>
    <property type="match status" value="3"/>
</dbReference>